<keyword evidence="2" id="KW-1185">Reference proteome</keyword>
<evidence type="ECO:0000313" key="2">
    <source>
        <dbReference type="Proteomes" id="UP000027120"/>
    </source>
</evidence>
<dbReference type="EMBL" id="KK784944">
    <property type="protein sequence ID" value="KDO58842.1"/>
    <property type="molecule type" value="Genomic_DNA"/>
</dbReference>
<name>A0A067F5S7_CITSI</name>
<dbReference type="PANTHER" id="PTHR31280">
    <property type="entry name" value="PROTEIN UNC-13 HOMOLOG"/>
    <property type="match status" value="1"/>
</dbReference>
<organism evidence="1 2">
    <name type="scientific">Citrus sinensis</name>
    <name type="common">Sweet orange</name>
    <name type="synonym">Citrus aurantium var. sinensis</name>
    <dbReference type="NCBI Taxonomy" id="2711"/>
    <lineage>
        <taxon>Eukaryota</taxon>
        <taxon>Viridiplantae</taxon>
        <taxon>Streptophyta</taxon>
        <taxon>Embryophyta</taxon>
        <taxon>Tracheophyta</taxon>
        <taxon>Spermatophyta</taxon>
        <taxon>Magnoliopsida</taxon>
        <taxon>eudicotyledons</taxon>
        <taxon>Gunneridae</taxon>
        <taxon>Pentapetalae</taxon>
        <taxon>rosids</taxon>
        <taxon>malvids</taxon>
        <taxon>Sapindales</taxon>
        <taxon>Rutaceae</taxon>
        <taxon>Aurantioideae</taxon>
        <taxon>Citrus</taxon>
    </lineage>
</organism>
<reference evidence="1 2" key="1">
    <citation type="submission" date="2014-04" db="EMBL/GenBank/DDBJ databases">
        <authorList>
            <consortium name="International Citrus Genome Consortium"/>
            <person name="Gmitter F."/>
            <person name="Chen C."/>
            <person name="Farmerie W."/>
            <person name="Harkins T."/>
            <person name="Desany B."/>
            <person name="Mohiuddin M."/>
            <person name="Kodira C."/>
            <person name="Borodovsky M."/>
            <person name="Lomsadze A."/>
            <person name="Burns P."/>
            <person name="Jenkins J."/>
            <person name="Prochnik S."/>
            <person name="Shu S."/>
            <person name="Chapman J."/>
            <person name="Pitluck S."/>
            <person name="Schmutz J."/>
            <person name="Rokhsar D."/>
        </authorList>
    </citation>
    <scope>NUCLEOTIDE SEQUENCE</scope>
</reference>
<dbReference type="PANTHER" id="PTHR31280:SF2">
    <property type="entry name" value="PROTEIN UNC-13 HOMOLOG"/>
    <property type="match status" value="1"/>
</dbReference>
<sequence>GMLELSEAIRDFHDHTDLPQMNNGGSADEFFLVTNPQSSGSPPRRAPPPITVLTPPPVPVTVPPPAFAPSPIVSAASRSESFNSTQERELTVDDIEDFEDDDDIEEINSHQVSRRRLNDASDLVVKLPSFTTGITDDDLRETAYEVLLACAGAAGGLIVPSKEKRKDKKSRLMKKLGRSKNDNVVNQSQRAPGLVGLLETMRVQMEISEAMDIRTRQGLLNALTGKVGKRMDTLLIPLELLCCISRTEFSDKNTSLVENWMVLNMLEEGLINHPVVGFGESGRRVNELSILLAKIEESESLPSSTGELQRTECLRSLREIAIPLAERPARGDLTGEVCHWADGYHLNVRLYEKLLLSVFDVLDEGKLTEEVEEILELLKSTWRVLGITETMHYTCYALVLFRQYVITSEQGMLQHAIDQLKKIPLKEQRGPQERLHLKSLLSKVEVEGGSQSFSFLRSFLLPIQKWADKQLGDYHLHFAECPVMMENVVSVAMLARRLLLEEPEM</sequence>
<dbReference type="PaxDb" id="2711-XP_006465766.1"/>
<feature type="non-terminal residue" evidence="1">
    <location>
        <position position="505"/>
    </location>
</feature>
<dbReference type="InterPro" id="IPR008528">
    <property type="entry name" value="unc-13_homologue"/>
</dbReference>
<evidence type="ECO:0000313" key="1">
    <source>
        <dbReference type="EMBL" id="KDO58842.1"/>
    </source>
</evidence>
<dbReference type="Proteomes" id="UP000027120">
    <property type="component" value="Unassembled WGS sequence"/>
</dbReference>
<feature type="non-terminal residue" evidence="1">
    <location>
        <position position="1"/>
    </location>
</feature>
<gene>
    <name evidence="1" type="ORF">CISIN_1g0427013mg</name>
</gene>
<proteinExistence type="predicted"/>
<dbReference type="STRING" id="2711.A0A067F5S7"/>
<dbReference type="eggNOG" id="ENOG502QT32">
    <property type="taxonomic scope" value="Eukaryota"/>
</dbReference>
<accession>A0A067F5S7</accession>
<evidence type="ECO:0008006" key="3">
    <source>
        <dbReference type="Google" id="ProtNLM"/>
    </source>
</evidence>
<dbReference type="AlphaFoldDB" id="A0A067F5S7"/>
<protein>
    <recommendedName>
        <fullName evidence="3">MHD1 domain-containing protein</fullName>
    </recommendedName>
</protein>